<evidence type="ECO:0000256" key="8">
    <source>
        <dbReference type="ARBA" id="ARBA00047899"/>
    </source>
</evidence>
<dbReference type="EMBL" id="JAIZPD010000009">
    <property type="protein sequence ID" value="KAH0960926.1"/>
    <property type="molecule type" value="Genomic_DNA"/>
</dbReference>
<dbReference type="AlphaFoldDB" id="A0A9P8MVD0"/>
<dbReference type="Gene3D" id="1.10.510.10">
    <property type="entry name" value="Transferase(Phosphotransferase) domain 1"/>
    <property type="match status" value="1"/>
</dbReference>
<comment type="function">
    <text evidence="1">Component of the EKC/KEOPS complex that is required for the formation of a threonylcarbamoyl group on adenosine at position 37 (t(6)A37) in tRNAs that read codons beginning with adenine. The complex is probably involved in the transfer of the threonylcarbamoyl moiety of threonylcarbamoyl-AMP (TC-AMP) to the N6 group of A37. BUD32 has ATPase activity in the context of the EKC/KEOPS complex and likely plays a supporting role to the catalytic subunit KAE1. The EKC/KEOPS complex also promotes both telomere uncapping and telomere elongation. The complex is required for efficient recruitment of transcriptional coactivators.</text>
</comment>
<evidence type="ECO:0000256" key="4">
    <source>
        <dbReference type="ARBA" id="ARBA00013948"/>
    </source>
</evidence>
<dbReference type="GeneID" id="68357208"/>
<proteinExistence type="predicted"/>
<dbReference type="PROSITE" id="PS50011">
    <property type="entry name" value="PROTEIN_KINASE_DOM"/>
    <property type="match status" value="1"/>
</dbReference>
<sequence>MELSQQSIHDVIHPTAAFSDLEPCPEAAGTPSTRPCADEVPWSESCLNPRNRIDSLDPLANPLWRIDGCTAFGTQIYAVPLFVNPVRPYRVDVFIPEPATLPDELRRVLDLDVTFYTRDGSRIARLGITRHVLRILQHWTSAMEDPSHIYRNLPFGSRIALQNLPKNVADARISVAPTHYLERQLLSVSTLRGFWGDHVALPPVVDIEDVEYMSQLHDSVCLVRIDGRTWIFKAITSYTKYLYHELRQLLVMPPHPNVIARPVHLVTKRCNFGNKVAVVGFTVENHVHGSLRDLIPFLQLHGHVSTMDKAKWSLQLASALVHLRETSGIFYPDLRLDNIVLSESWDAVMIDFEQRGVWCEFAAPEVNAIEYVRLLAIDEEIDPEVQSKYAGLLTGLLPGWQEMGEGEDYAWPCQGYNVPWSCLTRAEQEACEVYMLGRVLWCIFEARSAPQRSAVWLSYRWEPLVEFPHYTTTPEPIRDLIDRCTRGRQAGLSKLIVRERDRLVMRELENTGRSTTREVQQTARDWWAKEIAASEKWLEERGEGMQRGDWNENYYGRPRLREVRRTLEAFHAGSGAAGS</sequence>
<evidence type="ECO:0000256" key="9">
    <source>
        <dbReference type="ARBA" id="ARBA00048679"/>
    </source>
</evidence>
<protein>
    <recommendedName>
        <fullName evidence="5">EKC/KEOPS complex subunit BUD32</fullName>
        <ecNumber evidence="3">2.7.11.1</ecNumber>
    </recommendedName>
    <alternativeName>
        <fullName evidence="6 7">Atypical Serine/threonine protein kinase BUD32</fullName>
    </alternativeName>
    <alternativeName>
        <fullName evidence="4">EKC/KEOPS complex subunit bud32</fullName>
    </alternativeName>
</protein>
<name>A0A9P8MVD0_9HYPO</name>
<evidence type="ECO:0000259" key="10">
    <source>
        <dbReference type="PROSITE" id="PS50011"/>
    </source>
</evidence>
<dbReference type="Proteomes" id="UP000824596">
    <property type="component" value="Unassembled WGS sequence"/>
</dbReference>
<evidence type="ECO:0000256" key="6">
    <source>
        <dbReference type="ARBA" id="ARBA00030980"/>
    </source>
</evidence>
<dbReference type="GO" id="GO:0004674">
    <property type="term" value="F:protein serine/threonine kinase activity"/>
    <property type="evidence" value="ECO:0007669"/>
    <property type="project" value="UniProtKB-EC"/>
</dbReference>
<keyword evidence="11" id="KW-0418">Kinase</keyword>
<dbReference type="InterPro" id="IPR008266">
    <property type="entry name" value="Tyr_kinase_AS"/>
</dbReference>
<evidence type="ECO:0000313" key="11">
    <source>
        <dbReference type="EMBL" id="KAH0960926.1"/>
    </source>
</evidence>
<evidence type="ECO:0000256" key="2">
    <source>
        <dbReference type="ARBA" id="ARBA00011534"/>
    </source>
</evidence>
<reference evidence="11" key="1">
    <citation type="submission" date="2021-09" db="EMBL/GenBank/DDBJ databases">
        <title>A high-quality genome of the endoparasitic fungus Hirsutella rhossiliensis with a comparison of Hirsutella genomes reveals transposable elements contributing to genome size variation.</title>
        <authorList>
            <person name="Lin R."/>
            <person name="Jiao Y."/>
            <person name="Sun X."/>
            <person name="Ling J."/>
            <person name="Xie B."/>
            <person name="Cheng X."/>
        </authorList>
    </citation>
    <scope>NUCLEOTIDE SEQUENCE</scope>
    <source>
        <strain evidence="11">HR02</strain>
    </source>
</reference>
<dbReference type="SUPFAM" id="SSF56112">
    <property type="entry name" value="Protein kinase-like (PK-like)"/>
    <property type="match status" value="1"/>
</dbReference>
<comment type="subunit">
    <text evidence="2">Component of the EKC/KEOPS complex composed of at least BUD32, CGI121, GON7, KAE1 and PCC1; the whole complex dimerizes.</text>
</comment>
<evidence type="ECO:0000256" key="1">
    <source>
        <dbReference type="ARBA" id="ARBA00003747"/>
    </source>
</evidence>
<dbReference type="GO" id="GO:0005524">
    <property type="term" value="F:ATP binding"/>
    <property type="evidence" value="ECO:0007669"/>
    <property type="project" value="InterPro"/>
</dbReference>
<evidence type="ECO:0000256" key="3">
    <source>
        <dbReference type="ARBA" id="ARBA00012513"/>
    </source>
</evidence>
<comment type="catalytic activity">
    <reaction evidence="8">
        <text>L-threonyl-[protein] + ATP = O-phospho-L-threonyl-[protein] + ADP + H(+)</text>
        <dbReference type="Rhea" id="RHEA:46608"/>
        <dbReference type="Rhea" id="RHEA-COMP:11060"/>
        <dbReference type="Rhea" id="RHEA-COMP:11605"/>
        <dbReference type="ChEBI" id="CHEBI:15378"/>
        <dbReference type="ChEBI" id="CHEBI:30013"/>
        <dbReference type="ChEBI" id="CHEBI:30616"/>
        <dbReference type="ChEBI" id="CHEBI:61977"/>
        <dbReference type="ChEBI" id="CHEBI:456216"/>
        <dbReference type="EC" id="2.7.11.1"/>
    </reaction>
</comment>
<evidence type="ECO:0000256" key="5">
    <source>
        <dbReference type="ARBA" id="ARBA00019973"/>
    </source>
</evidence>
<comment type="catalytic activity">
    <reaction evidence="9">
        <text>L-seryl-[protein] + ATP = O-phospho-L-seryl-[protein] + ADP + H(+)</text>
        <dbReference type="Rhea" id="RHEA:17989"/>
        <dbReference type="Rhea" id="RHEA-COMP:9863"/>
        <dbReference type="Rhea" id="RHEA-COMP:11604"/>
        <dbReference type="ChEBI" id="CHEBI:15378"/>
        <dbReference type="ChEBI" id="CHEBI:29999"/>
        <dbReference type="ChEBI" id="CHEBI:30616"/>
        <dbReference type="ChEBI" id="CHEBI:83421"/>
        <dbReference type="ChEBI" id="CHEBI:456216"/>
        <dbReference type="EC" id="2.7.11.1"/>
    </reaction>
</comment>
<feature type="domain" description="Protein kinase" evidence="10">
    <location>
        <begin position="207"/>
        <end position="516"/>
    </location>
</feature>
<accession>A0A9P8MVD0</accession>
<dbReference type="InterPro" id="IPR011009">
    <property type="entry name" value="Kinase-like_dom_sf"/>
</dbReference>
<evidence type="ECO:0000313" key="12">
    <source>
        <dbReference type="Proteomes" id="UP000824596"/>
    </source>
</evidence>
<organism evidence="11 12">
    <name type="scientific">Hirsutella rhossiliensis</name>
    <dbReference type="NCBI Taxonomy" id="111463"/>
    <lineage>
        <taxon>Eukaryota</taxon>
        <taxon>Fungi</taxon>
        <taxon>Dikarya</taxon>
        <taxon>Ascomycota</taxon>
        <taxon>Pezizomycotina</taxon>
        <taxon>Sordariomycetes</taxon>
        <taxon>Hypocreomycetidae</taxon>
        <taxon>Hypocreales</taxon>
        <taxon>Ophiocordycipitaceae</taxon>
        <taxon>Hirsutella</taxon>
    </lineage>
</organism>
<comment type="caution">
    <text evidence="11">The sequence shown here is derived from an EMBL/GenBank/DDBJ whole genome shotgun (WGS) entry which is preliminary data.</text>
</comment>
<dbReference type="EC" id="2.7.11.1" evidence="3"/>
<keyword evidence="12" id="KW-1185">Reference proteome</keyword>
<dbReference type="RefSeq" id="XP_044718439.1">
    <property type="nucleotide sequence ID" value="XM_044866550.1"/>
</dbReference>
<evidence type="ECO:0000256" key="7">
    <source>
        <dbReference type="ARBA" id="ARBA00033194"/>
    </source>
</evidence>
<dbReference type="InterPro" id="IPR000719">
    <property type="entry name" value="Prot_kinase_dom"/>
</dbReference>
<dbReference type="OrthoDB" id="4062651at2759"/>
<gene>
    <name evidence="11" type="ORF">HRG_08079</name>
</gene>
<keyword evidence="11" id="KW-0808">Transferase</keyword>
<dbReference type="PROSITE" id="PS00109">
    <property type="entry name" value="PROTEIN_KINASE_TYR"/>
    <property type="match status" value="1"/>
</dbReference>